<dbReference type="PANTHER" id="PTHR13037:SF24">
    <property type="entry name" value="POLYCOMB PROTEIN PCL-RELATED"/>
    <property type="match status" value="1"/>
</dbReference>
<feature type="region of interest" description="Disordered" evidence="2">
    <location>
        <begin position="104"/>
        <end position="171"/>
    </location>
</feature>
<feature type="region of interest" description="Disordered" evidence="2">
    <location>
        <begin position="1328"/>
        <end position="1350"/>
    </location>
</feature>
<feature type="region of interest" description="Disordered" evidence="2">
    <location>
        <begin position="1212"/>
        <end position="1238"/>
    </location>
</feature>
<organism evidence="3 4">
    <name type="scientific">Lucilia cuprina</name>
    <name type="common">Green bottle fly</name>
    <name type="synonym">Australian sheep blowfly</name>
    <dbReference type="NCBI Taxonomy" id="7375"/>
    <lineage>
        <taxon>Eukaryota</taxon>
        <taxon>Metazoa</taxon>
        <taxon>Ecdysozoa</taxon>
        <taxon>Arthropoda</taxon>
        <taxon>Hexapoda</taxon>
        <taxon>Insecta</taxon>
        <taxon>Pterygota</taxon>
        <taxon>Neoptera</taxon>
        <taxon>Endopterygota</taxon>
        <taxon>Diptera</taxon>
        <taxon>Brachycera</taxon>
        <taxon>Muscomorpha</taxon>
        <taxon>Oestroidea</taxon>
        <taxon>Calliphoridae</taxon>
        <taxon>Luciliinae</taxon>
        <taxon>Lucilia</taxon>
    </lineage>
</organism>
<keyword evidence="4" id="KW-1185">Reference proteome</keyword>
<feature type="compositionally biased region" description="Polar residues" evidence="2">
    <location>
        <begin position="1328"/>
        <end position="1337"/>
    </location>
</feature>
<evidence type="ECO:0000313" key="3">
    <source>
        <dbReference type="EMBL" id="KNC31357.1"/>
    </source>
</evidence>
<feature type="compositionally biased region" description="Basic and acidic residues" evidence="2">
    <location>
        <begin position="430"/>
        <end position="440"/>
    </location>
</feature>
<proteinExistence type="predicted"/>
<feature type="compositionally biased region" description="Pro residues" evidence="2">
    <location>
        <begin position="1638"/>
        <end position="1656"/>
    </location>
</feature>
<accession>A0A0L0CGL3</accession>
<feature type="compositionally biased region" description="Polar residues" evidence="2">
    <location>
        <begin position="159"/>
        <end position="171"/>
    </location>
</feature>
<gene>
    <name evidence="3" type="ORF">FF38_02853</name>
</gene>
<evidence type="ECO:0000313" key="4">
    <source>
        <dbReference type="Proteomes" id="UP000037069"/>
    </source>
</evidence>
<evidence type="ECO:0000256" key="1">
    <source>
        <dbReference type="ARBA" id="ARBA00022581"/>
    </source>
</evidence>
<feature type="compositionally biased region" description="Polar residues" evidence="2">
    <location>
        <begin position="465"/>
        <end position="484"/>
    </location>
</feature>
<comment type="caution">
    <text evidence="3">The sequence shown here is derived from an EMBL/GenBank/DDBJ whole genome shotgun (WGS) entry which is preliminary data.</text>
</comment>
<keyword evidence="1" id="KW-0945">Host-virus interaction</keyword>
<dbReference type="PANTHER" id="PTHR13037">
    <property type="entry name" value="FORMIN"/>
    <property type="match status" value="1"/>
</dbReference>
<dbReference type="EMBL" id="JRES01000430">
    <property type="protein sequence ID" value="KNC31357.1"/>
    <property type="molecule type" value="Genomic_DNA"/>
</dbReference>
<feature type="region of interest" description="Disordered" evidence="2">
    <location>
        <begin position="1606"/>
        <end position="1679"/>
    </location>
</feature>
<feature type="compositionally biased region" description="Pro residues" evidence="2">
    <location>
        <begin position="110"/>
        <end position="153"/>
    </location>
</feature>
<feature type="compositionally biased region" description="Polar residues" evidence="2">
    <location>
        <begin position="1217"/>
        <end position="1231"/>
    </location>
</feature>
<evidence type="ECO:0000256" key="2">
    <source>
        <dbReference type="SAM" id="MobiDB-lite"/>
    </source>
</evidence>
<dbReference type="Proteomes" id="UP000037069">
    <property type="component" value="Unassembled WGS sequence"/>
</dbReference>
<protein>
    <submittedName>
        <fullName evidence="3">Uncharacterized protein</fullName>
    </submittedName>
</protein>
<sequence>MDKSPRNKASKNASLFSKTAPVLSVKGNLREANGLLSKISNKSCSLFPIGLPVLSVMGNCKADKAPFSEIRYNAKISDITLLFASVIGNLKADETLSSSRVFKTSTLPSKIPPNPSKTPPTPSTTPPTPSTIPPTPSTTPPTPSTIPPTPSTMPPTTSVTAPNSEPSKSSLPFKTVPVASVNGKAPAASVKGNFKLFKPSSKTPNKSVLLFKILPAASVRGNFTAAKASTFNNVAVKSCLLFSNPPATSFNGNVTPPPSSKVPRKSALSLRILPVTSVRGNFIAANPLTSTLSNKFSLSFNIPPIKPLIGKFDDDKAPSKSIKRSSFSFRTEPAASVRGNFKVDKPFSNRKSIQACVSSSTASVLSVKGNFKAAIPSRKPRITAALLFSRIPPASLAGYLIADKPPCTIASKKSSFEFNTLPPASVKGNLRVDKKPPSKRTDKRSRFSFKTAPTASVSGYCRSNKPPSNKASTKSILLSNTPPSSSVTGNLIDGKAWLVKSSSNTTGLLSKSSPSASGKFGTWSSNRSDTACISGKAFPAASVMGNFKVLKPLSITKLIKADLSPITAPVLSVNGNFKAAKLSKPRITSNLLFKVAPAVSVMGYLMPDKPFLIRASNRLSLSFKTVPEASVMGNLREAKEPPLNIAIKRSCLLLKISPAALVKGNCRANTPAPSMFVTKSTLLSNTSPMPSVMGKVISSKALPLSSDCRTIVMSSPRSSLSPSTSGITSTDSSLICITTFMLAKPAPVASVKGKFRDFNPLLITKLRKASLSPTTAPVIVTPAASVAGYLMPDKPFLITASNRLPLSFKVLPAASVIGNLREPKEPPSKSSTNRSFMSFKTLPAALVTPVASLAGYLIADKPFSIKASNRLSLSSITAPAASVMGNFKDANGPPSNRRLRKSCLSFRTAPAAFVSSNTAPLPSVTGNVICGKALPLKRDSNTIKLPGVTSPTSSPSTSGCPSNMPPIISVTGFSTERTILSRVSKRAVLFFKIFPAASVKGYFRAVRPFSNDPNNSTFPFRTLPATSVRGNFKAPKASGFNRVSSKAALFLITVPATSVMGNFKAANGPASNRNFNRSNLVFMTPPATSVRGYFKAAKPLSSTSCNRFSLSLKTLPNKPVKGKLGDVKLPIPPSKVSSNCNLLSIKPPVGFFTGNFKGDKTLASNRICSSCTLSLSIPPAASLMGNFKTVKAPCNKSAISSALSLITAPSPSVMGKPNSTKASESNSKPNNSAQSFIISPSSSRMGNFILPCNKACRKASVSFKTVLELSVMGNFKATKALASIKASTRSASFFNITPQTLVKGYSKPKKPASNITCKSFLTAENSESNKAVGVSSTPPDPSVRGNFSTDKAPPTTVFNSSCFPLITLPAASVKGKSKAVKALSLDRADNMASGLLSTTPAASLRGNVKSLKTLPSNMPFNKDNLSFITLPAASVKGNFKAFKGLLFISTSNKAKGSFKTTPALLVMGNCKTLKTPSITIANRSPKPFKTPPTASVMGNFRADKAPLPKSSVNRFAGTSRTVPTTSVTTSTASPKITANSSAFPFNIPPAPSVRGNFKTFNPLSSIASKKAFFVAKTLPAASVRGNFSNPKSKLSSNAFNIRCLRGNSPPPLNILREERPPSNRASNRAFLSFNKLPIKPPTGNRPPTTPKTPPKTPASTPVRGDLSAAKTEPSTRVPS</sequence>
<name>A0A0L0CGL3_LUCCU</name>
<feature type="region of interest" description="Disordered" evidence="2">
    <location>
        <begin position="427"/>
        <end position="484"/>
    </location>
</feature>
<reference evidence="3 4" key="1">
    <citation type="journal article" date="2015" name="Nat. Commun.">
        <title>Lucilia cuprina genome unlocks parasitic fly biology to underpin future interventions.</title>
        <authorList>
            <person name="Anstead C.A."/>
            <person name="Korhonen P.K."/>
            <person name="Young N.D."/>
            <person name="Hall R.S."/>
            <person name="Jex A.R."/>
            <person name="Murali S.C."/>
            <person name="Hughes D.S."/>
            <person name="Lee S.F."/>
            <person name="Perry T."/>
            <person name="Stroehlein A.J."/>
            <person name="Ansell B.R."/>
            <person name="Breugelmans B."/>
            <person name="Hofmann A."/>
            <person name="Qu J."/>
            <person name="Dugan S."/>
            <person name="Lee S.L."/>
            <person name="Chao H."/>
            <person name="Dinh H."/>
            <person name="Han Y."/>
            <person name="Doddapaneni H.V."/>
            <person name="Worley K.C."/>
            <person name="Muzny D.M."/>
            <person name="Ioannidis P."/>
            <person name="Waterhouse R.M."/>
            <person name="Zdobnov E.M."/>
            <person name="James P.J."/>
            <person name="Bagnall N.H."/>
            <person name="Kotze A.C."/>
            <person name="Gibbs R.A."/>
            <person name="Richards S."/>
            <person name="Batterham P."/>
            <person name="Gasser R.B."/>
        </authorList>
    </citation>
    <scope>NUCLEOTIDE SEQUENCE [LARGE SCALE GENOMIC DNA]</scope>
    <source>
        <strain evidence="3 4">LS</strain>
        <tissue evidence="3">Full body</tissue>
    </source>
</reference>